<evidence type="ECO:0000313" key="2">
    <source>
        <dbReference type="EMBL" id="MBE7367537.1"/>
    </source>
</evidence>
<comment type="caution">
    <text evidence="2">The sequence shown here is derived from an EMBL/GenBank/DDBJ whole genome shotgun (WGS) entry which is preliminary data.</text>
</comment>
<organism evidence="2 3">
    <name type="scientific">Ramlibacter pallidus</name>
    <dbReference type="NCBI Taxonomy" id="2780087"/>
    <lineage>
        <taxon>Bacteria</taxon>
        <taxon>Pseudomonadati</taxon>
        <taxon>Pseudomonadota</taxon>
        <taxon>Betaproteobacteria</taxon>
        <taxon>Burkholderiales</taxon>
        <taxon>Comamonadaceae</taxon>
        <taxon>Ramlibacter</taxon>
    </lineage>
</organism>
<dbReference type="Proteomes" id="UP000806285">
    <property type="component" value="Unassembled WGS sequence"/>
</dbReference>
<dbReference type="EMBL" id="JADDIV010000002">
    <property type="protein sequence ID" value="MBE7367537.1"/>
    <property type="molecule type" value="Genomic_DNA"/>
</dbReference>
<name>A0ABR9S2K1_9BURK</name>
<evidence type="ECO:0008006" key="4">
    <source>
        <dbReference type="Google" id="ProtNLM"/>
    </source>
</evidence>
<keyword evidence="3" id="KW-1185">Reference proteome</keyword>
<sequence length="172" mass="17970">MNDHKRDSLDKKDHPAAKGVGAVVGGVGGGVAGGAAAGAAAGGMTGPVGAVVGAAVGAVVGAVAGKGIAKAADPAVEDAYWRENYSTRPYVDQSAKYDDYSPAYRYGVESYSKYPNRSFDDVEPELSRDWGTARGKSSLEWERAKHASRDAWHRVSNTVERAVPGDSDRDGR</sequence>
<feature type="region of interest" description="Disordered" evidence="1">
    <location>
        <begin position="115"/>
        <end position="139"/>
    </location>
</feature>
<protein>
    <recommendedName>
        <fullName evidence="4">Glycine zipper domain-containing protein</fullName>
    </recommendedName>
</protein>
<gene>
    <name evidence="2" type="ORF">IM787_08170</name>
</gene>
<dbReference type="RefSeq" id="WP_193676132.1">
    <property type="nucleotide sequence ID" value="NZ_JADDIV010000002.1"/>
</dbReference>
<proteinExistence type="predicted"/>
<reference evidence="2 3" key="1">
    <citation type="submission" date="2020-10" db="EMBL/GenBank/DDBJ databases">
        <title>Ramlibacter sp. HM2 16S ribosomal RNA gene Genome sequencing and assembly.</title>
        <authorList>
            <person name="Kang M."/>
        </authorList>
    </citation>
    <scope>NUCLEOTIDE SEQUENCE [LARGE SCALE GENOMIC DNA]</scope>
    <source>
        <strain evidence="2 3">HM2</strain>
    </source>
</reference>
<evidence type="ECO:0000256" key="1">
    <source>
        <dbReference type="SAM" id="MobiDB-lite"/>
    </source>
</evidence>
<accession>A0ABR9S2K1</accession>
<evidence type="ECO:0000313" key="3">
    <source>
        <dbReference type="Proteomes" id="UP000806285"/>
    </source>
</evidence>